<keyword evidence="4" id="KW-1185">Reference proteome</keyword>
<reference evidence="3" key="1">
    <citation type="submission" date="2022-11" db="EMBL/GenBank/DDBJ databases">
        <title>Minimal conservation of predation-associated metabolite biosynthetic gene clusters underscores biosynthetic potential of Myxococcota including descriptions for ten novel species: Archangium lansinium sp. nov., Myxococcus landrumus sp. nov., Nannocystis bai.</title>
        <authorList>
            <person name="Ahearne A."/>
            <person name="Stevens C."/>
            <person name="Phillips K."/>
        </authorList>
    </citation>
    <scope>NUCLEOTIDE SEQUENCE</scope>
    <source>
        <strain evidence="3">Na p29</strain>
    </source>
</reference>
<dbReference type="PANTHER" id="PTHR43559:SF3">
    <property type="entry name" value="HYDROLASE YCAC-RELATED"/>
    <property type="match status" value="1"/>
</dbReference>
<name>A0A9X3F1A0_9BACT</name>
<dbReference type="InterPro" id="IPR053152">
    <property type="entry name" value="Hydrolase_YcaC-like"/>
</dbReference>
<dbReference type="Proteomes" id="UP001150924">
    <property type="component" value="Unassembled WGS sequence"/>
</dbReference>
<gene>
    <name evidence="3" type="ORF">OV079_28835</name>
</gene>
<dbReference type="Gene3D" id="3.40.50.850">
    <property type="entry name" value="Isochorismatase-like"/>
    <property type="match status" value="1"/>
</dbReference>
<dbReference type="GO" id="GO:0016787">
    <property type="term" value="F:hydrolase activity"/>
    <property type="evidence" value="ECO:0007669"/>
    <property type="project" value="UniProtKB-KW"/>
</dbReference>
<keyword evidence="1" id="KW-0812">Transmembrane</keyword>
<proteinExistence type="predicted"/>
<dbReference type="InterPro" id="IPR000868">
    <property type="entry name" value="Isochorismatase-like_dom"/>
</dbReference>
<dbReference type="EMBL" id="JAPNKE010000002">
    <property type="protein sequence ID" value="MCY1009501.1"/>
    <property type="molecule type" value="Genomic_DNA"/>
</dbReference>
<dbReference type="Pfam" id="PF00857">
    <property type="entry name" value="Isochorismatase"/>
    <property type="match status" value="1"/>
</dbReference>
<feature type="domain" description="Isochorismatase-like" evidence="2">
    <location>
        <begin position="18"/>
        <end position="170"/>
    </location>
</feature>
<dbReference type="CDD" id="cd01012">
    <property type="entry name" value="YcaC_related"/>
    <property type="match status" value="1"/>
</dbReference>
<dbReference type="AlphaFoldDB" id="A0A9X3F1A0"/>
<comment type="caution">
    <text evidence="3">The sequence shown here is derived from an EMBL/GenBank/DDBJ whole genome shotgun (WGS) entry which is preliminary data.</text>
</comment>
<evidence type="ECO:0000313" key="3">
    <source>
        <dbReference type="EMBL" id="MCY1009501.1"/>
    </source>
</evidence>
<sequence length="214" mass="23600">MDTERAKMKYDRLSKDEAALLIIDHQSGLFQLVHDQIPEVFARNVCALADIAKVFKLPVVVTTSKEDGPNGPLMPDLRERLTNAKVVRREGEINAWDNAEFVKAVKKTGRKQLIVAGITTDVCVAFAALSALEAGYKVYVVGDASGSLCIGSSIGAMVRMVHAGVQPMSWFAVASELMRDWRDDQGGGFKKLMAEHVPNYKQLIDSYEAKKQED</sequence>
<keyword evidence="1" id="KW-1133">Transmembrane helix</keyword>
<organism evidence="3 4">
    <name type="scientific">Nannocystis pusilla</name>
    <dbReference type="NCBI Taxonomy" id="889268"/>
    <lineage>
        <taxon>Bacteria</taxon>
        <taxon>Pseudomonadati</taxon>
        <taxon>Myxococcota</taxon>
        <taxon>Polyangia</taxon>
        <taxon>Nannocystales</taxon>
        <taxon>Nannocystaceae</taxon>
        <taxon>Nannocystis</taxon>
    </lineage>
</organism>
<dbReference type="SUPFAM" id="SSF52499">
    <property type="entry name" value="Isochorismatase-like hydrolases"/>
    <property type="match status" value="1"/>
</dbReference>
<protein>
    <submittedName>
        <fullName evidence="3">Hydrolase</fullName>
    </submittedName>
</protein>
<dbReference type="RefSeq" id="WP_267772168.1">
    <property type="nucleotide sequence ID" value="NZ_JAPNKE010000002.1"/>
</dbReference>
<dbReference type="InterPro" id="IPR036380">
    <property type="entry name" value="Isochorismatase-like_sf"/>
</dbReference>
<feature type="transmembrane region" description="Helical" evidence="1">
    <location>
        <begin position="113"/>
        <end position="132"/>
    </location>
</feature>
<keyword evidence="3" id="KW-0378">Hydrolase</keyword>
<keyword evidence="1" id="KW-0472">Membrane</keyword>
<evidence type="ECO:0000256" key="1">
    <source>
        <dbReference type="SAM" id="Phobius"/>
    </source>
</evidence>
<accession>A0A9X3F1A0</accession>
<dbReference type="PANTHER" id="PTHR43559">
    <property type="entry name" value="HYDROLASE YCAC-RELATED"/>
    <property type="match status" value="1"/>
</dbReference>
<evidence type="ECO:0000313" key="4">
    <source>
        <dbReference type="Proteomes" id="UP001150924"/>
    </source>
</evidence>
<evidence type="ECO:0000259" key="2">
    <source>
        <dbReference type="Pfam" id="PF00857"/>
    </source>
</evidence>